<dbReference type="InterPro" id="IPR043128">
    <property type="entry name" value="Rev_trsase/Diguanyl_cyclase"/>
</dbReference>
<proteinExistence type="predicted"/>
<dbReference type="NCBIfam" id="TIGR00254">
    <property type="entry name" value="GGDEF"/>
    <property type="match status" value="1"/>
</dbReference>
<dbReference type="InterPro" id="IPR029016">
    <property type="entry name" value="GAF-like_dom_sf"/>
</dbReference>
<dbReference type="Gene3D" id="3.30.70.270">
    <property type="match status" value="1"/>
</dbReference>
<dbReference type="Gene3D" id="3.30.200.20">
    <property type="entry name" value="Phosphorylase Kinase, domain 1"/>
    <property type="match status" value="1"/>
</dbReference>
<reference evidence="5 6" key="1">
    <citation type="submission" date="2019-10" db="EMBL/GenBank/DDBJ databases">
        <title>Alkalibaculum tamaniensis sp.nov., a new alkaliphilic acetogen, isolated on methoxylated aromatics from a mud volcano.</title>
        <authorList>
            <person name="Khomyakova M.A."/>
            <person name="Merkel A.Y."/>
            <person name="Bonch-Osmolovskaya E.A."/>
            <person name="Slobodkin A.I."/>
        </authorList>
    </citation>
    <scope>NUCLEOTIDE SEQUENCE [LARGE SCALE GENOMIC DNA]</scope>
    <source>
        <strain evidence="5 6">M08DMB</strain>
    </source>
</reference>
<dbReference type="Pfam" id="PF00990">
    <property type="entry name" value="GGDEF"/>
    <property type="match status" value="1"/>
</dbReference>
<evidence type="ECO:0000259" key="3">
    <source>
        <dbReference type="PROSITE" id="PS50113"/>
    </source>
</evidence>
<evidence type="ECO:0000313" key="5">
    <source>
        <dbReference type="EMBL" id="MPW24217.1"/>
    </source>
</evidence>
<dbReference type="Pfam" id="PF01590">
    <property type="entry name" value="GAF"/>
    <property type="match status" value="1"/>
</dbReference>
<dbReference type="InterPro" id="IPR041664">
    <property type="entry name" value="AAA_16"/>
</dbReference>
<dbReference type="Pfam" id="PF13426">
    <property type="entry name" value="PAS_9"/>
    <property type="match status" value="1"/>
</dbReference>
<dbReference type="CDD" id="cd01949">
    <property type="entry name" value="GGDEF"/>
    <property type="match status" value="1"/>
</dbReference>
<dbReference type="SMART" id="SM00065">
    <property type="entry name" value="GAF"/>
    <property type="match status" value="1"/>
</dbReference>
<comment type="caution">
    <text evidence="5">The sequence shown here is derived from an EMBL/GenBank/DDBJ whole genome shotgun (WGS) entry which is preliminary data.</text>
</comment>
<dbReference type="InterPro" id="IPR000700">
    <property type="entry name" value="PAS-assoc_C"/>
</dbReference>
<dbReference type="InterPro" id="IPR053159">
    <property type="entry name" value="Hybrid_Histidine_Kinase"/>
</dbReference>
<protein>
    <submittedName>
        <fullName evidence="5">Diguanylate cyclase</fullName>
    </submittedName>
</protein>
<dbReference type="Gene3D" id="3.40.50.300">
    <property type="entry name" value="P-loop containing nucleotide triphosphate hydrolases"/>
    <property type="match status" value="1"/>
</dbReference>
<dbReference type="SUPFAM" id="SSF55785">
    <property type="entry name" value="PYP-like sensor domain (PAS domain)"/>
    <property type="match status" value="1"/>
</dbReference>
<dbReference type="EMBL" id="WHNX01000001">
    <property type="protein sequence ID" value="MPW24217.1"/>
    <property type="molecule type" value="Genomic_DNA"/>
</dbReference>
<dbReference type="PROSITE" id="PS50113">
    <property type="entry name" value="PAC"/>
    <property type="match status" value="1"/>
</dbReference>
<dbReference type="PROSITE" id="PS50011">
    <property type="entry name" value="PROTEIN_KINASE_DOM"/>
    <property type="match status" value="1"/>
</dbReference>
<evidence type="ECO:0000259" key="4">
    <source>
        <dbReference type="PROSITE" id="PS50887"/>
    </source>
</evidence>
<dbReference type="Pfam" id="PF13191">
    <property type="entry name" value="AAA_16"/>
    <property type="match status" value="1"/>
</dbReference>
<keyword evidence="6" id="KW-1185">Reference proteome</keyword>
<dbReference type="SUPFAM" id="SSF55073">
    <property type="entry name" value="Nucleotide cyclase"/>
    <property type="match status" value="1"/>
</dbReference>
<dbReference type="InterPro" id="IPR029787">
    <property type="entry name" value="Nucleotide_cyclase"/>
</dbReference>
<dbReference type="PANTHER" id="PTHR43642:SF1">
    <property type="entry name" value="HYBRID SIGNAL TRANSDUCTION HISTIDINE KINASE G"/>
    <property type="match status" value="1"/>
</dbReference>
<dbReference type="InterPro" id="IPR003018">
    <property type="entry name" value="GAF"/>
</dbReference>
<evidence type="ECO:0000259" key="2">
    <source>
        <dbReference type="PROSITE" id="PS50011"/>
    </source>
</evidence>
<dbReference type="SUPFAM" id="SSF52540">
    <property type="entry name" value="P-loop containing nucleoside triphosphate hydrolases"/>
    <property type="match status" value="1"/>
</dbReference>
<dbReference type="SUPFAM" id="SSF55781">
    <property type="entry name" value="GAF domain-like"/>
    <property type="match status" value="1"/>
</dbReference>
<dbReference type="GO" id="GO:0016020">
    <property type="term" value="C:membrane"/>
    <property type="evidence" value="ECO:0007669"/>
    <property type="project" value="UniProtKB-SubCell"/>
</dbReference>
<dbReference type="InterPro" id="IPR000014">
    <property type="entry name" value="PAS"/>
</dbReference>
<evidence type="ECO:0000256" key="1">
    <source>
        <dbReference type="ARBA" id="ARBA00004167"/>
    </source>
</evidence>
<dbReference type="InterPro" id="IPR035965">
    <property type="entry name" value="PAS-like_dom_sf"/>
</dbReference>
<dbReference type="InterPro" id="IPR027417">
    <property type="entry name" value="P-loop_NTPase"/>
</dbReference>
<dbReference type="InterPro" id="IPR011009">
    <property type="entry name" value="Kinase-like_dom_sf"/>
</dbReference>
<sequence length="1785" mass="205515">MRKRGDKMLNIIEKYKILETIYCSSSRSVYKAFNLESKENVIIKTIDSELYDFISHSKLKNEYRLIHKLQGEYVIKAYELLYFDSQYYLVSEDFGAVSLLQYCQTTKLNMKEFLEIAIKTAKCLEYLHKNGVVHRDINPTNIVYNPEKKILKLIDFDISSEFSFEEMQPLNPNKLEGTLAYISPEQTGRMNRLIDYRTDFYSFGVTLYQLICGRLPFISHDPAELVHFQMAGIPITANEVDPLIPKAVSGIISKLMEKMPDERYRSATGIIFDLQECLKQLKKNEIIEKFELGLGDTHDKFEIIKKIYGRDKEIRKLLTSFQNVKKGKVESFVIGGYSGIGKTSLVREIQKFVIKEQGMFLWGKYDQYNKNAPYSAYFQAIEQFCRYILSEPETVMNYWKKRILDIMGSSSKLITEDVPLLELIIGEQPIIKSTSIIEEQTMFKLALKNWIVAVASQKNPLVLFMDDLQWADMASLELFINIHLDPDINSFLFIGTYRNNEVDISHPLMRSIEKINRNNGSVEVIQLESLDLGSIKQMIASIVSHPEKEITGLAQAVYEKTSGNPFYTIEFLKQCNEDKLFYYDQDEMRWKWNGDEIKKSRASENVADYLIGKIELLPLSVKKLITTAACIGNHFDIKVLSALSGKDMPSIIEELKPTINEDMIYVSSKENGELQFKFCHDKFQQAGYQILTECVRKENHIRIARYYETVEGYEGSDYLYVIAEHYSKGIDCLKKSQEMERAIEIFFKAARKAIFSSAFATAKEYLELILEIIPQTINKERSFLLRVNIEYHLVLFSLALFDELDKIHIVIEELVKEPLELVDSCCLQLVSLSNRGRFEEAFFMGTSLLERLGIEYPKVELLKTVQLEIEKYYEHVRKGSIERLEEKENLSDKKDIAVAKILNRIAAAGLFFNPLASFWATLVNTNRMMERGITPMSLGGSAALILALINLRNNYDQGYKLAKTTISIAKTRGFTNELYRIYHTYGLFTCHWYEPLENGVFYAHEAYKGNLKNGEFEFSCFSFFTSQVAILESCNSISEMQDEVAVALSFAKKMNNLFSLESFVVFNQLVKALQGETLTYGSFDDEVFNEEKHVKEIQHNAMAVCYYCIYGTLVAVLFGNFSKAYTLAEKVIPYIAHMSGFYTVALHNFLYSLAICKTIDKIECSQEIDRLLNVLRENQEWLYQRAKDAPFNFQHFYDLIDAEMKIVEGKYDEAFRLYEKAILGAKENKRPYHYALACELAGVQYLRLGIERIGRFYLKESYSGFLSWEATGKTKQMEERYIDIIFNAIDSLKLGQYSSNRRSLTNAADFDLNAVIKATQAISGVIERNRLLEILMKIILENSGSNKGYIFLKDDIRWILSAFVIVKGVAESIFVEKEVDFGSADTNKLLPLSVISYVIRTKEPLIIGNVNKSQFSSDNFYLENDDALSFMCFPILSQNLLKGIIYLENHVLTEAFTKERIQVLNIFASQAAISLENSMLYSELEKKVTERTKQLNDTYQKYADLVNNLSVGVSRRSDCINGVYLEANPALVKMFEAKSKDEFIKQPISKYYLNYEGIKQLNDKILQEGLIEDEELEMITLKGKVFWASHTAIRKKDNDGQIYIDGIITDITQRKHGEEELRELALVDELTGLYNRRGFITLATQQIKTADRLDQKLILMYADMDKMKWINDTFGHLEGDRALIDFAGILINTFRSADIICRIGGDEFIGLALDTEGTVETTLVARLSENLKEYNLQSSRLYELSTSIGVAKYDNNNPCTLDELLKRGDNLMYEEKRKKRIQREK</sequence>
<dbReference type="PROSITE" id="PS50887">
    <property type="entry name" value="GGDEF"/>
    <property type="match status" value="1"/>
</dbReference>
<feature type="domain" description="GGDEF" evidence="4">
    <location>
        <begin position="1655"/>
        <end position="1785"/>
    </location>
</feature>
<gene>
    <name evidence="5" type="ORF">GC105_00190</name>
</gene>
<organism evidence="5 6">
    <name type="scientific">Alkalibaculum sporogenes</name>
    <dbReference type="NCBI Taxonomy" id="2655001"/>
    <lineage>
        <taxon>Bacteria</taxon>
        <taxon>Bacillati</taxon>
        <taxon>Bacillota</taxon>
        <taxon>Clostridia</taxon>
        <taxon>Eubacteriales</taxon>
        <taxon>Eubacteriaceae</taxon>
        <taxon>Alkalibaculum</taxon>
    </lineage>
</organism>
<accession>A0A6A7K4N1</accession>
<dbReference type="SMART" id="SM00267">
    <property type="entry name" value="GGDEF"/>
    <property type="match status" value="1"/>
</dbReference>
<dbReference type="GO" id="GO:0005524">
    <property type="term" value="F:ATP binding"/>
    <property type="evidence" value="ECO:0007669"/>
    <property type="project" value="InterPro"/>
</dbReference>
<dbReference type="Gene3D" id="3.30.450.20">
    <property type="entry name" value="PAS domain"/>
    <property type="match status" value="1"/>
</dbReference>
<dbReference type="GO" id="GO:0004672">
    <property type="term" value="F:protein kinase activity"/>
    <property type="evidence" value="ECO:0007669"/>
    <property type="project" value="InterPro"/>
</dbReference>
<dbReference type="Gene3D" id="3.30.450.40">
    <property type="match status" value="1"/>
</dbReference>
<dbReference type="CDD" id="cd14014">
    <property type="entry name" value="STKc_PknB_like"/>
    <property type="match status" value="1"/>
</dbReference>
<comment type="subcellular location">
    <subcellularLocation>
        <location evidence="1">Membrane</location>
        <topology evidence="1">Single-pass membrane protein</topology>
    </subcellularLocation>
</comment>
<feature type="domain" description="PAC" evidence="3">
    <location>
        <begin position="1572"/>
        <end position="1623"/>
    </location>
</feature>
<dbReference type="Proteomes" id="UP000440004">
    <property type="component" value="Unassembled WGS sequence"/>
</dbReference>
<dbReference type="PANTHER" id="PTHR43642">
    <property type="entry name" value="HYBRID SIGNAL TRANSDUCTION HISTIDINE KINASE G"/>
    <property type="match status" value="1"/>
</dbReference>
<name>A0A6A7K4N1_9FIRM</name>
<dbReference type="InterPro" id="IPR000719">
    <property type="entry name" value="Prot_kinase_dom"/>
</dbReference>
<feature type="domain" description="Protein kinase" evidence="2">
    <location>
        <begin position="15"/>
        <end position="278"/>
    </location>
</feature>
<dbReference type="SUPFAM" id="SSF56112">
    <property type="entry name" value="Protein kinase-like (PK-like)"/>
    <property type="match status" value="1"/>
</dbReference>
<dbReference type="Pfam" id="PF00069">
    <property type="entry name" value="Pkinase"/>
    <property type="match status" value="1"/>
</dbReference>
<dbReference type="InterPro" id="IPR000160">
    <property type="entry name" value="GGDEF_dom"/>
</dbReference>
<evidence type="ECO:0000313" key="6">
    <source>
        <dbReference type="Proteomes" id="UP000440004"/>
    </source>
</evidence>
<dbReference type="Gene3D" id="1.10.510.10">
    <property type="entry name" value="Transferase(Phosphotransferase) domain 1"/>
    <property type="match status" value="1"/>
</dbReference>